<organism evidence="2 3">
    <name type="scientific">Kineobactrum sediminis</name>
    <dbReference type="NCBI Taxonomy" id="1905677"/>
    <lineage>
        <taxon>Bacteria</taxon>
        <taxon>Pseudomonadati</taxon>
        <taxon>Pseudomonadota</taxon>
        <taxon>Gammaproteobacteria</taxon>
        <taxon>Cellvibrionales</taxon>
        <taxon>Halieaceae</taxon>
        <taxon>Kineobactrum</taxon>
    </lineage>
</organism>
<evidence type="ECO:0000256" key="1">
    <source>
        <dbReference type="SAM" id="Phobius"/>
    </source>
</evidence>
<comment type="caution">
    <text evidence="2">The sequence shown here is derived from an EMBL/GenBank/DDBJ whole genome shotgun (WGS) entry which is preliminary data.</text>
</comment>
<keyword evidence="1" id="KW-1133">Transmembrane helix</keyword>
<accession>A0A2N5Y1R2</accession>
<dbReference type="Proteomes" id="UP000234845">
    <property type="component" value="Unassembled WGS sequence"/>
</dbReference>
<feature type="transmembrane region" description="Helical" evidence="1">
    <location>
        <begin position="73"/>
        <end position="91"/>
    </location>
</feature>
<sequence>MTTTLRVFSALLGVIFTAIFLLWLLEPGRAAEALGMPLLEGVARNTQVGDFTAFFFALAAFIGLGVVRQQPTWLWSASLVLGAAAVFRLSAAAMHDATLVLSSVIIEGVGAAILLAYASRLERR</sequence>
<reference evidence="3" key="1">
    <citation type="submission" date="2017-11" db="EMBL/GenBank/DDBJ databases">
        <title>The draft genome sequence of Chromatocurvus sp. F02.</title>
        <authorList>
            <person name="Du Z.-J."/>
            <person name="Chang Y.-Q."/>
        </authorList>
    </citation>
    <scope>NUCLEOTIDE SEQUENCE [LARGE SCALE GENOMIC DNA]</scope>
    <source>
        <strain evidence="3">F02</strain>
    </source>
</reference>
<feature type="transmembrane region" description="Helical" evidence="1">
    <location>
        <begin position="97"/>
        <end position="118"/>
    </location>
</feature>
<dbReference type="EMBL" id="PKLZ01000008">
    <property type="protein sequence ID" value="PLW82335.1"/>
    <property type="molecule type" value="Genomic_DNA"/>
</dbReference>
<keyword evidence="3" id="KW-1185">Reference proteome</keyword>
<keyword evidence="1" id="KW-0812">Transmembrane</keyword>
<evidence type="ECO:0000313" key="2">
    <source>
        <dbReference type="EMBL" id="PLW82335.1"/>
    </source>
</evidence>
<dbReference type="RefSeq" id="WP_101521587.1">
    <property type="nucleotide sequence ID" value="NZ_PKLZ01000008.1"/>
</dbReference>
<proteinExistence type="predicted"/>
<protein>
    <recommendedName>
        <fullName evidence="4">DUF4345 domain-containing protein</fullName>
    </recommendedName>
</protein>
<gene>
    <name evidence="2" type="ORF">CWI75_11245</name>
</gene>
<evidence type="ECO:0008006" key="4">
    <source>
        <dbReference type="Google" id="ProtNLM"/>
    </source>
</evidence>
<feature type="transmembrane region" description="Helical" evidence="1">
    <location>
        <begin position="46"/>
        <end position="66"/>
    </location>
</feature>
<keyword evidence="1" id="KW-0472">Membrane</keyword>
<dbReference type="AlphaFoldDB" id="A0A2N5Y1R2"/>
<evidence type="ECO:0000313" key="3">
    <source>
        <dbReference type="Proteomes" id="UP000234845"/>
    </source>
</evidence>
<dbReference type="OrthoDB" id="8479483at2"/>
<name>A0A2N5Y1R2_9GAMM</name>